<evidence type="ECO:0000256" key="19">
    <source>
        <dbReference type="SAM" id="Phobius"/>
    </source>
</evidence>
<evidence type="ECO:0000256" key="10">
    <source>
        <dbReference type="ARBA" id="ARBA00022679"/>
    </source>
</evidence>
<keyword evidence="21" id="KW-1185">Reference proteome</keyword>
<dbReference type="AlphaFoldDB" id="A0A3N0UYH1"/>
<keyword evidence="14" id="KW-0443">Lipid metabolism</keyword>
<keyword evidence="16" id="KW-0594">Phospholipid biosynthesis</keyword>
<keyword evidence="8" id="KW-1003">Cell membrane</keyword>
<keyword evidence="10 18" id="KW-0808">Transferase</keyword>
<evidence type="ECO:0000256" key="14">
    <source>
        <dbReference type="ARBA" id="ARBA00023098"/>
    </source>
</evidence>
<evidence type="ECO:0000256" key="1">
    <source>
        <dbReference type="ARBA" id="ARBA00001698"/>
    </source>
</evidence>
<evidence type="ECO:0000256" key="15">
    <source>
        <dbReference type="ARBA" id="ARBA00023136"/>
    </source>
</evidence>
<dbReference type="PROSITE" id="PS01315">
    <property type="entry name" value="CDS"/>
    <property type="match status" value="1"/>
</dbReference>
<dbReference type="UniPathway" id="UPA00557">
    <property type="reaction ID" value="UER00614"/>
</dbReference>
<keyword evidence="17" id="KW-1208">Phospholipid metabolism</keyword>
<feature type="transmembrane region" description="Helical" evidence="19">
    <location>
        <begin position="27"/>
        <end position="44"/>
    </location>
</feature>
<dbReference type="Proteomes" id="UP000275137">
    <property type="component" value="Unassembled WGS sequence"/>
</dbReference>
<proteinExistence type="inferred from homology"/>
<evidence type="ECO:0000256" key="13">
    <source>
        <dbReference type="ARBA" id="ARBA00022989"/>
    </source>
</evidence>
<comment type="pathway">
    <text evidence="4">Lipid metabolism.</text>
</comment>
<comment type="subcellular location">
    <subcellularLocation>
        <location evidence="2">Cell membrane</location>
        <topology evidence="2">Multi-pass membrane protein</topology>
    </subcellularLocation>
</comment>
<protein>
    <recommendedName>
        <fullName evidence="7 18">Phosphatidate cytidylyltransferase</fullName>
        <ecNumber evidence="6 18">2.7.7.41</ecNumber>
    </recommendedName>
</protein>
<feature type="transmembrane region" description="Helical" evidence="19">
    <location>
        <begin position="145"/>
        <end position="165"/>
    </location>
</feature>
<comment type="similarity">
    <text evidence="5 18">Belongs to the CDS family.</text>
</comment>
<name>A0A3N0UYH1_9PROT</name>
<gene>
    <name evidence="20" type="ORF">ED236_10555</name>
</gene>
<evidence type="ECO:0000256" key="6">
    <source>
        <dbReference type="ARBA" id="ARBA00012487"/>
    </source>
</evidence>
<evidence type="ECO:0000256" key="9">
    <source>
        <dbReference type="ARBA" id="ARBA00022516"/>
    </source>
</evidence>
<evidence type="ECO:0000256" key="8">
    <source>
        <dbReference type="ARBA" id="ARBA00022475"/>
    </source>
</evidence>
<dbReference type="GO" id="GO:0004605">
    <property type="term" value="F:phosphatidate cytidylyltransferase activity"/>
    <property type="evidence" value="ECO:0007669"/>
    <property type="project" value="UniProtKB-EC"/>
</dbReference>
<dbReference type="EMBL" id="RJVP01000006">
    <property type="protein sequence ID" value="ROH85291.1"/>
    <property type="molecule type" value="Genomic_DNA"/>
</dbReference>
<evidence type="ECO:0000256" key="16">
    <source>
        <dbReference type="ARBA" id="ARBA00023209"/>
    </source>
</evidence>
<keyword evidence="15 19" id="KW-0472">Membrane</keyword>
<evidence type="ECO:0000256" key="4">
    <source>
        <dbReference type="ARBA" id="ARBA00005189"/>
    </source>
</evidence>
<feature type="transmembrane region" description="Helical" evidence="19">
    <location>
        <begin position="186"/>
        <end position="206"/>
    </location>
</feature>
<feature type="transmembrane region" description="Helical" evidence="19">
    <location>
        <begin position="89"/>
        <end position="110"/>
    </location>
</feature>
<dbReference type="Pfam" id="PF01148">
    <property type="entry name" value="CTP_transf_1"/>
    <property type="match status" value="1"/>
</dbReference>
<evidence type="ECO:0000256" key="12">
    <source>
        <dbReference type="ARBA" id="ARBA00022695"/>
    </source>
</evidence>
<dbReference type="InterPro" id="IPR000374">
    <property type="entry name" value="PC_trans"/>
</dbReference>
<evidence type="ECO:0000313" key="20">
    <source>
        <dbReference type="EMBL" id="ROH85291.1"/>
    </source>
</evidence>
<dbReference type="GO" id="GO:0005886">
    <property type="term" value="C:plasma membrane"/>
    <property type="evidence" value="ECO:0007669"/>
    <property type="project" value="UniProtKB-SubCell"/>
</dbReference>
<dbReference type="EC" id="2.7.7.41" evidence="6 18"/>
<accession>A0A3N0UYH1</accession>
<evidence type="ECO:0000256" key="18">
    <source>
        <dbReference type="RuleBase" id="RU003938"/>
    </source>
</evidence>
<keyword evidence="9" id="KW-0444">Lipid biosynthesis</keyword>
<dbReference type="PANTHER" id="PTHR46382">
    <property type="entry name" value="PHOSPHATIDATE CYTIDYLYLTRANSFERASE"/>
    <property type="match status" value="1"/>
</dbReference>
<evidence type="ECO:0000313" key="21">
    <source>
        <dbReference type="Proteomes" id="UP000275137"/>
    </source>
</evidence>
<feature type="transmembrane region" description="Helical" evidence="19">
    <location>
        <begin position="119"/>
        <end position="139"/>
    </location>
</feature>
<feature type="transmembrane region" description="Helical" evidence="19">
    <location>
        <begin position="56"/>
        <end position="77"/>
    </location>
</feature>
<dbReference type="RefSeq" id="WP_123237945.1">
    <property type="nucleotide sequence ID" value="NZ_RJVP01000006.1"/>
</dbReference>
<comment type="caution">
    <text evidence="20">The sequence shown here is derived from an EMBL/GenBank/DDBJ whole genome shotgun (WGS) entry which is preliminary data.</text>
</comment>
<comment type="catalytic activity">
    <reaction evidence="1 18">
        <text>a 1,2-diacyl-sn-glycero-3-phosphate + CTP + H(+) = a CDP-1,2-diacyl-sn-glycerol + diphosphate</text>
        <dbReference type="Rhea" id="RHEA:16229"/>
        <dbReference type="ChEBI" id="CHEBI:15378"/>
        <dbReference type="ChEBI" id="CHEBI:33019"/>
        <dbReference type="ChEBI" id="CHEBI:37563"/>
        <dbReference type="ChEBI" id="CHEBI:58332"/>
        <dbReference type="ChEBI" id="CHEBI:58608"/>
        <dbReference type="EC" id="2.7.7.41"/>
    </reaction>
</comment>
<evidence type="ECO:0000256" key="2">
    <source>
        <dbReference type="ARBA" id="ARBA00004651"/>
    </source>
</evidence>
<evidence type="ECO:0000256" key="17">
    <source>
        <dbReference type="ARBA" id="ARBA00023264"/>
    </source>
</evidence>
<comment type="pathway">
    <text evidence="3 18">Phospholipid metabolism; CDP-diacylglycerol biosynthesis; CDP-diacylglycerol from sn-glycerol 3-phosphate: step 3/3.</text>
</comment>
<evidence type="ECO:0000256" key="7">
    <source>
        <dbReference type="ARBA" id="ARBA00019373"/>
    </source>
</evidence>
<keyword evidence="12 18" id="KW-0548">Nucleotidyltransferase</keyword>
<sequence>MFKARVLTSLLLVPVFVLTLFMLPYQYWAALMLGIASIAAYEWGGMTGMGKLARHVYWLLTLVTGLLLVFAADWHLVDVNWLVQMQQWMTFWGILVGSLFWLLIAPAWLATRHHFRHPLFMALIGWLVLLPMWLAMLSLHTVSPWLVFGLLLTVWIADSAAYFVGKRFGKRKLAPRISPGKTWEGVLGAWLAVTIYASLLCYLVPFDWWLVPMLWGVTVLSIIGDLLESLIKRQAELKDSGGLLPGHGGVLDRIDGLTSSLPLAALFIYFPLYMSVLDTYV</sequence>
<evidence type="ECO:0000256" key="11">
    <source>
        <dbReference type="ARBA" id="ARBA00022692"/>
    </source>
</evidence>
<evidence type="ECO:0000256" key="5">
    <source>
        <dbReference type="ARBA" id="ARBA00010185"/>
    </source>
</evidence>
<keyword evidence="13 19" id="KW-1133">Transmembrane helix</keyword>
<keyword evidence="11 18" id="KW-0812">Transmembrane</keyword>
<reference evidence="20 21" key="1">
    <citation type="submission" date="2018-10" db="EMBL/GenBank/DDBJ databases">
        <authorList>
            <person name="Chen W.-M."/>
        </authorList>
    </citation>
    <scope>NUCLEOTIDE SEQUENCE [LARGE SCALE GENOMIC DNA]</scope>
    <source>
        <strain evidence="20 21">H-5</strain>
    </source>
</reference>
<dbReference type="PANTHER" id="PTHR46382:SF1">
    <property type="entry name" value="PHOSPHATIDATE CYTIDYLYLTRANSFERASE"/>
    <property type="match status" value="1"/>
</dbReference>
<organism evidence="20 21">
    <name type="scientific">Pseudomethylobacillus aquaticus</name>
    <dbReference type="NCBI Taxonomy" id="2676064"/>
    <lineage>
        <taxon>Bacteria</taxon>
        <taxon>Pseudomonadati</taxon>
        <taxon>Pseudomonadota</taxon>
        <taxon>Betaproteobacteria</taxon>
        <taxon>Nitrosomonadales</taxon>
        <taxon>Methylophilaceae</taxon>
        <taxon>Pseudomethylobacillus</taxon>
    </lineage>
</organism>
<evidence type="ECO:0000256" key="3">
    <source>
        <dbReference type="ARBA" id="ARBA00005119"/>
    </source>
</evidence>
<dbReference type="GO" id="GO:0016024">
    <property type="term" value="P:CDP-diacylglycerol biosynthetic process"/>
    <property type="evidence" value="ECO:0007669"/>
    <property type="project" value="UniProtKB-UniPathway"/>
</dbReference>